<dbReference type="InterPro" id="IPR008948">
    <property type="entry name" value="L-Aspartase-like"/>
</dbReference>
<dbReference type="Pfam" id="PF00206">
    <property type="entry name" value="Lyase_1"/>
    <property type="match status" value="1"/>
</dbReference>
<dbReference type="EC" id="4.2.1.2" evidence="2"/>
<evidence type="ECO:0000313" key="5">
    <source>
        <dbReference type="Proteomes" id="UP001152484"/>
    </source>
</evidence>
<dbReference type="InterPro" id="IPR000362">
    <property type="entry name" value="Fumarate_lyase_fam"/>
</dbReference>
<comment type="caution">
    <text evidence="4">The sequence shown here is derived from an EMBL/GenBank/DDBJ whole genome shotgun (WGS) entry which is preliminary data.</text>
</comment>
<name>A0A9P0ZGQ1_CUSEU</name>
<dbReference type="Gene3D" id="1.10.275.10">
    <property type="entry name" value="Fumarase/aspartase (N-terminal domain)"/>
    <property type="match status" value="1"/>
</dbReference>
<dbReference type="GO" id="GO:0005739">
    <property type="term" value="C:mitochondrion"/>
    <property type="evidence" value="ECO:0007669"/>
    <property type="project" value="TreeGrafter"/>
</dbReference>
<dbReference type="PANTHER" id="PTHR11444:SF1">
    <property type="entry name" value="FUMARATE HYDRATASE, MITOCHONDRIAL"/>
    <property type="match status" value="1"/>
</dbReference>
<dbReference type="GO" id="GO:0004333">
    <property type="term" value="F:fumarate hydratase activity"/>
    <property type="evidence" value="ECO:0007669"/>
    <property type="project" value="UniProtKB-EC"/>
</dbReference>
<dbReference type="InterPro" id="IPR005677">
    <property type="entry name" value="Fum_hydII"/>
</dbReference>
<evidence type="ECO:0000313" key="4">
    <source>
        <dbReference type="EMBL" id="CAH9100615.1"/>
    </source>
</evidence>
<evidence type="ECO:0000256" key="2">
    <source>
        <dbReference type="ARBA" id="ARBA00012921"/>
    </source>
</evidence>
<dbReference type="OrthoDB" id="1726357at2759"/>
<sequence length="193" mass="21073">MSQKWQEDMVIANKAGEILGHKLGATAVHPNDHVNRSQSPDDSFSNVMHIAAAVEINKRLLPSLKQLHTSLHSKSVEFNDIIKIGRTHTQDATPLTLGQEFSGYVTQMKYGINRFFGTLPHMYQLAQGGTAVGTGLNTKKALAEETSLPFVTAKNNFEALAAHDAFVESSGALNTIVVSLMKIANDIRFLGRD</sequence>
<protein>
    <recommendedName>
        <fullName evidence="2">fumarate hydratase</fullName>
        <ecNumber evidence="2">4.2.1.2</ecNumber>
    </recommendedName>
</protein>
<evidence type="ECO:0000259" key="3">
    <source>
        <dbReference type="Pfam" id="PF00206"/>
    </source>
</evidence>
<dbReference type="PRINTS" id="PR00149">
    <property type="entry name" value="FUMRATELYASE"/>
</dbReference>
<dbReference type="PANTHER" id="PTHR11444">
    <property type="entry name" value="ASPARTATEAMMONIA/ARGININOSUCCINATE/ADENYLOSUCCINATE LYASE"/>
    <property type="match status" value="1"/>
</dbReference>
<reference evidence="4" key="1">
    <citation type="submission" date="2022-07" db="EMBL/GenBank/DDBJ databases">
        <authorList>
            <person name="Macas J."/>
            <person name="Novak P."/>
            <person name="Neumann P."/>
        </authorList>
    </citation>
    <scope>NUCLEOTIDE SEQUENCE</scope>
</reference>
<dbReference type="SUPFAM" id="SSF48557">
    <property type="entry name" value="L-aspartase-like"/>
    <property type="match status" value="1"/>
</dbReference>
<dbReference type="Gene3D" id="1.20.200.10">
    <property type="entry name" value="Fumarase/aspartase (Central domain)"/>
    <property type="match status" value="1"/>
</dbReference>
<accession>A0A9P0ZGQ1</accession>
<dbReference type="GO" id="GO:0006108">
    <property type="term" value="P:malate metabolic process"/>
    <property type="evidence" value="ECO:0007669"/>
    <property type="project" value="TreeGrafter"/>
</dbReference>
<dbReference type="GO" id="GO:0006099">
    <property type="term" value="P:tricarboxylic acid cycle"/>
    <property type="evidence" value="ECO:0007669"/>
    <property type="project" value="TreeGrafter"/>
</dbReference>
<dbReference type="AlphaFoldDB" id="A0A9P0ZGQ1"/>
<dbReference type="Proteomes" id="UP001152484">
    <property type="component" value="Unassembled WGS sequence"/>
</dbReference>
<evidence type="ECO:0000256" key="1">
    <source>
        <dbReference type="ARBA" id="ARBA00009084"/>
    </source>
</evidence>
<comment type="similarity">
    <text evidence="1">Belongs to the class-II fumarase/aspartase family. Fumarase subfamily.</text>
</comment>
<proteinExistence type="inferred from homology"/>
<organism evidence="4 5">
    <name type="scientific">Cuscuta europaea</name>
    <name type="common">European dodder</name>
    <dbReference type="NCBI Taxonomy" id="41803"/>
    <lineage>
        <taxon>Eukaryota</taxon>
        <taxon>Viridiplantae</taxon>
        <taxon>Streptophyta</taxon>
        <taxon>Embryophyta</taxon>
        <taxon>Tracheophyta</taxon>
        <taxon>Spermatophyta</taxon>
        <taxon>Magnoliopsida</taxon>
        <taxon>eudicotyledons</taxon>
        <taxon>Gunneridae</taxon>
        <taxon>Pentapetalae</taxon>
        <taxon>asterids</taxon>
        <taxon>lamiids</taxon>
        <taxon>Solanales</taxon>
        <taxon>Convolvulaceae</taxon>
        <taxon>Cuscuteae</taxon>
        <taxon>Cuscuta</taxon>
        <taxon>Cuscuta subgen. Cuscuta</taxon>
    </lineage>
</organism>
<feature type="domain" description="Fumarate lyase N-terminal" evidence="3">
    <location>
        <begin position="4"/>
        <end position="191"/>
    </location>
</feature>
<dbReference type="InterPro" id="IPR022761">
    <property type="entry name" value="Fumarate_lyase_N"/>
</dbReference>
<dbReference type="GO" id="GO:0006106">
    <property type="term" value="P:fumarate metabolic process"/>
    <property type="evidence" value="ECO:0007669"/>
    <property type="project" value="InterPro"/>
</dbReference>
<keyword evidence="5" id="KW-1185">Reference proteome</keyword>
<dbReference type="InterPro" id="IPR024083">
    <property type="entry name" value="Fumarase/histidase_N"/>
</dbReference>
<dbReference type="EMBL" id="CAMAPE010000038">
    <property type="protein sequence ID" value="CAH9100615.1"/>
    <property type="molecule type" value="Genomic_DNA"/>
</dbReference>
<gene>
    <name evidence="4" type="ORF">CEURO_LOCUS15007</name>
</gene>